<evidence type="ECO:0000313" key="10">
    <source>
        <dbReference type="Proteomes" id="UP001501509"/>
    </source>
</evidence>
<comment type="similarity">
    <text evidence="1">Belongs to the zeta toxin family.</text>
</comment>
<comment type="caution">
    <text evidence="9">The sequence shown here is derived from an EMBL/GenBank/DDBJ whole genome shotgun (WGS) entry which is preliminary data.</text>
</comment>
<evidence type="ECO:0000256" key="7">
    <source>
        <dbReference type="SAM" id="Coils"/>
    </source>
</evidence>
<keyword evidence="3" id="KW-0547">Nucleotide-binding</keyword>
<evidence type="ECO:0000313" key="9">
    <source>
        <dbReference type="EMBL" id="GAA2627767.1"/>
    </source>
</evidence>
<dbReference type="InterPro" id="IPR010488">
    <property type="entry name" value="Zeta_toxin_domain"/>
</dbReference>
<keyword evidence="10" id="KW-1185">Reference proteome</keyword>
<accession>A0ABP6CU96</accession>
<evidence type="ECO:0000256" key="6">
    <source>
        <dbReference type="ARBA" id="ARBA00048178"/>
    </source>
</evidence>
<comment type="catalytic activity">
    <reaction evidence="6">
        <text>UDP-N-acetyl-alpha-D-glucosamine + ATP = UDP-N-acetyl-alpha-D-glucosamine 3'-phosphate + ADP + H(+)</text>
        <dbReference type="Rhea" id="RHEA:32671"/>
        <dbReference type="ChEBI" id="CHEBI:15378"/>
        <dbReference type="ChEBI" id="CHEBI:30616"/>
        <dbReference type="ChEBI" id="CHEBI:57705"/>
        <dbReference type="ChEBI" id="CHEBI:64353"/>
        <dbReference type="ChEBI" id="CHEBI:456216"/>
        <dbReference type="EC" id="2.7.1.176"/>
    </reaction>
</comment>
<dbReference type="InterPro" id="IPR027417">
    <property type="entry name" value="P-loop_NTPase"/>
</dbReference>
<evidence type="ECO:0000256" key="2">
    <source>
        <dbReference type="ARBA" id="ARBA00011963"/>
    </source>
</evidence>
<dbReference type="Pfam" id="PF06414">
    <property type="entry name" value="Zeta_toxin"/>
    <property type="match status" value="1"/>
</dbReference>
<evidence type="ECO:0000256" key="1">
    <source>
        <dbReference type="ARBA" id="ARBA00009104"/>
    </source>
</evidence>
<protein>
    <recommendedName>
        <fullName evidence="5">UDP-N-acetylglucosamine kinase</fullName>
        <ecNumber evidence="2">2.7.1.176</ecNumber>
    </recommendedName>
    <alternativeName>
        <fullName evidence="5">UDP-N-acetylglucosamine kinase</fullName>
    </alternativeName>
</protein>
<gene>
    <name evidence="9" type="ORF">GCM10010411_76220</name>
</gene>
<dbReference type="Proteomes" id="UP001501509">
    <property type="component" value="Unassembled WGS sequence"/>
</dbReference>
<evidence type="ECO:0000256" key="3">
    <source>
        <dbReference type="ARBA" id="ARBA00022741"/>
    </source>
</evidence>
<evidence type="ECO:0000256" key="4">
    <source>
        <dbReference type="ARBA" id="ARBA00022840"/>
    </source>
</evidence>
<keyword evidence="4" id="KW-0067">ATP-binding</keyword>
<evidence type="ECO:0000256" key="5">
    <source>
        <dbReference type="ARBA" id="ARBA00032897"/>
    </source>
</evidence>
<feature type="coiled-coil region" evidence="7">
    <location>
        <begin position="320"/>
        <end position="350"/>
    </location>
</feature>
<feature type="domain" description="Zeta toxin" evidence="8">
    <location>
        <begin position="68"/>
        <end position="206"/>
    </location>
</feature>
<name>A0ABP6CU96_9ACTN</name>
<dbReference type="EC" id="2.7.1.176" evidence="2"/>
<dbReference type="EMBL" id="BAAATD010000013">
    <property type="protein sequence ID" value="GAA2627767.1"/>
    <property type="molecule type" value="Genomic_DNA"/>
</dbReference>
<dbReference type="RefSeq" id="WP_344547355.1">
    <property type="nucleotide sequence ID" value="NZ_BAAATD010000013.1"/>
</dbReference>
<reference evidence="10" key="1">
    <citation type="journal article" date="2019" name="Int. J. Syst. Evol. Microbiol.">
        <title>The Global Catalogue of Microorganisms (GCM) 10K type strain sequencing project: providing services to taxonomists for standard genome sequencing and annotation.</title>
        <authorList>
            <consortium name="The Broad Institute Genomics Platform"/>
            <consortium name="The Broad Institute Genome Sequencing Center for Infectious Disease"/>
            <person name="Wu L."/>
            <person name="Ma J."/>
        </authorList>
    </citation>
    <scope>NUCLEOTIDE SEQUENCE [LARGE SCALE GENOMIC DNA]</scope>
    <source>
        <strain evidence="10">JCM 6833</strain>
    </source>
</reference>
<proteinExistence type="inferred from homology"/>
<evidence type="ECO:0000259" key="8">
    <source>
        <dbReference type="Pfam" id="PF06414"/>
    </source>
</evidence>
<dbReference type="Gene3D" id="3.40.50.300">
    <property type="entry name" value="P-loop containing nucleotide triphosphate hydrolases"/>
    <property type="match status" value="1"/>
</dbReference>
<keyword evidence="7" id="KW-0175">Coiled coil</keyword>
<sequence length="387" mass="43897">MTHEELTPLENARIFRDEIWPAVAGPGASLASGPAQRREGEPPPRATWIIAPPAHLKSTLQSTMTAQASVDADTFAAHHPAYETLALEDDRSAQFKISGDLARWYDLSILYAMQQKLDLVVSGWHAEASLQMMSDGWETEAIFIAGDEAICNLRRLKRYTEEREIIGYGRWVPLQDYSDFYHADDGWTIDDIYRNRLVNRITVLDRTLQPVHTNPLNADDPWDQEVSPRSIVEQLRREPWSAAEFNEAYELIDYLLYELADDLLPELQQAIRTAKATQQRTVDRFAAEAAKRIATVERGEGPAVRALGPQAHPDLVAQAQQADEQAIAELQARTETYREEARTLDRLESELGIALFGRPPERSENSAYRPPGEFSLEEWHRSYTQSI</sequence>
<organism evidence="9 10">
    <name type="scientific">Actinomadura fulvescens</name>
    <dbReference type="NCBI Taxonomy" id="46160"/>
    <lineage>
        <taxon>Bacteria</taxon>
        <taxon>Bacillati</taxon>
        <taxon>Actinomycetota</taxon>
        <taxon>Actinomycetes</taxon>
        <taxon>Streptosporangiales</taxon>
        <taxon>Thermomonosporaceae</taxon>
        <taxon>Actinomadura</taxon>
    </lineage>
</organism>